<gene>
    <name evidence="2" type="ORF">BpHYR1_016985</name>
</gene>
<evidence type="ECO:0000313" key="3">
    <source>
        <dbReference type="Proteomes" id="UP000276133"/>
    </source>
</evidence>
<evidence type="ECO:0000256" key="1">
    <source>
        <dbReference type="SAM" id="SignalP"/>
    </source>
</evidence>
<sequence length="59" mass="7185">MRPYCLLVLFIFLFNLFNSFQFPKVNYFLIKVEEYSIDDVHVDRDRAYTRSLHTDMCLS</sequence>
<feature type="chain" id="PRO_5018016267" evidence="1">
    <location>
        <begin position="20"/>
        <end position="59"/>
    </location>
</feature>
<organism evidence="2 3">
    <name type="scientific">Brachionus plicatilis</name>
    <name type="common">Marine rotifer</name>
    <name type="synonym">Brachionus muelleri</name>
    <dbReference type="NCBI Taxonomy" id="10195"/>
    <lineage>
        <taxon>Eukaryota</taxon>
        <taxon>Metazoa</taxon>
        <taxon>Spiralia</taxon>
        <taxon>Gnathifera</taxon>
        <taxon>Rotifera</taxon>
        <taxon>Eurotatoria</taxon>
        <taxon>Monogononta</taxon>
        <taxon>Pseudotrocha</taxon>
        <taxon>Ploima</taxon>
        <taxon>Brachionidae</taxon>
        <taxon>Brachionus</taxon>
    </lineage>
</organism>
<evidence type="ECO:0000313" key="2">
    <source>
        <dbReference type="EMBL" id="RNA11086.1"/>
    </source>
</evidence>
<dbReference type="AlphaFoldDB" id="A0A3M7QI24"/>
<proteinExistence type="predicted"/>
<feature type="signal peptide" evidence="1">
    <location>
        <begin position="1"/>
        <end position="19"/>
    </location>
</feature>
<comment type="caution">
    <text evidence="2">The sequence shown here is derived from an EMBL/GenBank/DDBJ whole genome shotgun (WGS) entry which is preliminary data.</text>
</comment>
<accession>A0A3M7QI24</accession>
<keyword evidence="1" id="KW-0732">Signal</keyword>
<dbReference type="Proteomes" id="UP000276133">
    <property type="component" value="Unassembled WGS sequence"/>
</dbReference>
<protein>
    <submittedName>
        <fullName evidence="2">Uncharacterized protein</fullName>
    </submittedName>
</protein>
<reference evidence="2 3" key="1">
    <citation type="journal article" date="2018" name="Sci. Rep.">
        <title>Genomic signatures of local adaptation to the degree of environmental predictability in rotifers.</title>
        <authorList>
            <person name="Franch-Gras L."/>
            <person name="Hahn C."/>
            <person name="Garcia-Roger E.M."/>
            <person name="Carmona M.J."/>
            <person name="Serra M."/>
            <person name="Gomez A."/>
        </authorList>
    </citation>
    <scope>NUCLEOTIDE SEQUENCE [LARGE SCALE GENOMIC DNA]</scope>
    <source>
        <strain evidence="2">HYR1</strain>
    </source>
</reference>
<dbReference type="EMBL" id="REGN01006046">
    <property type="protein sequence ID" value="RNA11086.1"/>
    <property type="molecule type" value="Genomic_DNA"/>
</dbReference>
<keyword evidence="3" id="KW-1185">Reference proteome</keyword>
<name>A0A3M7QI24_BRAPC</name>